<evidence type="ECO:0000256" key="2">
    <source>
        <dbReference type="ARBA" id="ARBA00023125"/>
    </source>
</evidence>
<reference evidence="8 9" key="1">
    <citation type="submission" date="2016-10" db="EMBL/GenBank/DDBJ databases">
        <title>Paenibacillus species isolates.</title>
        <authorList>
            <person name="Beno S.M."/>
        </authorList>
    </citation>
    <scope>NUCLEOTIDE SEQUENCE [LARGE SCALE GENOMIC DNA]</scope>
    <source>
        <strain evidence="6 9">FSL H7-0604</strain>
        <strain evidence="7 8">FSL H7-0918</strain>
    </source>
</reference>
<evidence type="ECO:0000313" key="8">
    <source>
        <dbReference type="Proteomes" id="UP000187323"/>
    </source>
</evidence>
<dbReference type="GO" id="GO:0003700">
    <property type="term" value="F:DNA-binding transcription factor activity"/>
    <property type="evidence" value="ECO:0007669"/>
    <property type="project" value="InterPro"/>
</dbReference>
<evidence type="ECO:0000313" key="5">
    <source>
        <dbReference type="EMBL" id="AWV31583.1"/>
    </source>
</evidence>
<evidence type="ECO:0000256" key="1">
    <source>
        <dbReference type="ARBA" id="ARBA00023015"/>
    </source>
</evidence>
<name>A0A1R0X1Z1_9BACL</name>
<reference evidence="5 10" key="2">
    <citation type="submission" date="2017-06" db="EMBL/GenBank/DDBJ databases">
        <title>Complete genome sequence of Paenibacillus odorifer CBA7130.</title>
        <authorList>
            <person name="Nam Y.-D."/>
            <person name="Kang J."/>
            <person name="Chung W.-H."/>
        </authorList>
    </citation>
    <scope>NUCLEOTIDE SEQUENCE [LARGE SCALE GENOMIC DNA]</scope>
    <source>
        <strain evidence="5 10">CBA7130</strain>
    </source>
</reference>
<dbReference type="SUPFAM" id="SSF46785">
    <property type="entry name" value="Winged helix' DNA-binding domain"/>
    <property type="match status" value="1"/>
</dbReference>
<evidence type="ECO:0000313" key="7">
    <source>
        <dbReference type="EMBL" id="OME12913.1"/>
    </source>
</evidence>
<dbReference type="InterPro" id="IPR036388">
    <property type="entry name" value="WH-like_DNA-bd_sf"/>
</dbReference>
<dbReference type="PRINTS" id="PR00598">
    <property type="entry name" value="HTHMARR"/>
</dbReference>
<dbReference type="Pfam" id="PF12802">
    <property type="entry name" value="MarR_2"/>
    <property type="match status" value="1"/>
</dbReference>
<dbReference type="Gene3D" id="1.10.10.10">
    <property type="entry name" value="Winged helix-like DNA-binding domain superfamily/Winged helix DNA-binding domain"/>
    <property type="match status" value="1"/>
</dbReference>
<dbReference type="Proteomes" id="UP000249163">
    <property type="component" value="Chromosome"/>
</dbReference>
<dbReference type="PROSITE" id="PS50995">
    <property type="entry name" value="HTH_MARR_2"/>
    <property type="match status" value="1"/>
</dbReference>
<dbReference type="EMBL" id="MPTO01000031">
    <property type="protein sequence ID" value="OME12913.1"/>
    <property type="molecule type" value="Genomic_DNA"/>
</dbReference>
<dbReference type="PANTHER" id="PTHR42756:SF1">
    <property type="entry name" value="TRANSCRIPTIONAL REPRESSOR OF EMRAB OPERON"/>
    <property type="match status" value="1"/>
</dbReference>
<evidence type="ECO:0000313" key="6">
    <source>
        <dbReference type="EMBL" id="OMD26886.1"/>
    </source>
</evidence>
<dbReference type="GO" id="GO:0003677">
    <property type="term" value="F:DNA binding"/>
    <property type="evidence" value="ECO:0007669"/>
    <property type="project" value="UniProtKB-KW"/>
</dbReference>
<gene>
    <name evidence="6" type="ORF">BJP51_25985</name>
    <name evidence="7" type="ORF">BSK47_26085</name>
    <name evidence="5" type="ORF">CD191_02505</name>
</gene>
<keyword evidence="2" id="KW-0238">DNA-binding</keyword>
<keyword evidence="1" id="KW-0805">Transcription regulation</keyword>
<evidence type="ECO:0000256" key="3">
    <source>
        <dbReference type="ARBA" id="ARBA00023163"/>
    </source>
</evidence>
<evidence type="ECO:0000313" key="10">
    <source>
        <dbReference type="Proteomes" id="UP000249163"/>
    </source>
</evidence>
<accession>A0A1R0X1Z1</accession>
<protein>
    <submittedName>
        <fullName evidence="5">MarR family transcriptional regulator</fullName>
    </submittedName>
</protein>
<dbReference type="InterPro" id="IPR000835">
    <property type="entry name" value="HTH_MarR-typ"/>
</dbReference>
<dbReference type="GeneID" id="31569125"/>
<dbReference type="Proteomes" id="UP000187465">
    <property type="component" value="Unassembled WGS sequence"/>
</dbReference>
<sequence length="137" mass="15494">MDNPGQLLIRVSLEMKKSLTKKLLLYNVTAPQWAVLKDISIHLEGTTPAMIAERTYSDRPTITGILERLKAKGLLDIRDNPNDKRSNLVFITDSGMIIKSQIEVLSDEIMDNALKNISEQEMSTFMNVLKTIYLNIS</sequence>
<dbReference type="AlphaFoldDB" id="A0A1R0X1Z1"/>
<dbReference type="EMBL" id="MKQP01000039">
    <property type="protein sequence ID" value="OMD26886.1"/>
    <property type="molecule type" value="Genomic_DNA"/>
</dbReference>
<keyword evidence="3" id="KW-0804">Transcription</keyword>
<dbReference type="InterPro" id="IPR036390">
    <property type="entry name" value="WH_DNA-bd_sf"/>
</dbReference>
<evidence type="ECO:0000259" key="4">
    <source>
        <dbReference type="PROSITE" id="PS50995"/>
    </source>
</evidence>
<dbReference type="KEGG" id="pod:PODO_02420"/>
<dbReference type="PANTHER" id="PTHR42756">
    <property type="entry name" value="TRANSCRIPTIONAL REGULATOR, MARR"/>
    <property type="match status" value="1"/>
</dbReference>
<proteinExistence type="predicted"/>
<evidence type="ECO:0000313" key="9">
    <source>
        <dbReference type="Proteomes" id="UP000187465"/>
    </source>
</evidence>
<dbReference type="Proteomes" id="UP000187323">
    <property type="component" value="Unassembled WGS sequence"/>
</dbReference>
<dbReference type="SMART" id="SM00347">
    <property type="entry name" value="HTH_MARR"/>
    <property type="match status" value="1"/>
</dbReference>
<feature type="domain" description="HTH marR-type" evidence="4">
    <location>
        <begin position="1"/>
        <end position="134"/>
    </location>
</feature>
<dbReference type="EMBL" id="CP021965">
    <property type="protein sequence ID" value="AWV31583.1"/>
    <property type="molecule type" value="Genomic_DNA"/>
</dbReference>
<organism evidence="6 9">
    <name type="scientific">Paenibacillus odorifer</name>
    <dbReference type="NCBI Taxonomy" id="189426"/>
    <lineage>
        <taxon>Bacteria</taxon>
        <taxon>Bacillati</taxon>
        <taxon>Bacillota</taxon>
        <taxon>Bacilli</taxon>
        <taxon>Bacillales</taxon>
        <taxon>Paenibacillaceae</taxon>
        <taxon>Paenibacillus</taxon>
    </lineage>
</organism>
<dbReference type="RefSeq" id="WP_036682564.1">
    <property type="nucleotide sequence ID" value="NZ_CP009428.1"/>
</dbReference>